<protein>
    <submittedName>
        <fullName evidence="1">Uncharacterized protein</fullName>
    </submittedName>
</protein>
<sequence>MPRIKSAKRYKIWGSRGFCCKFEDGCKAVYVMANRVFRRKTRQYLKLVYRLGTSNVRARD</sequence>
<proteinExistence type="predicted"/>
<name>A0A8S5PG52_9CAUD</name>
<organism evidence="1">
    <name type="scientific">Myoviridae sp. ctNYa18</name>
    <dbReference type="NCBI Taxonomy" id="2825090"/>
    <lineage>
        <taxon>Viruses</taxon>
        <taxon>Duplodnaviria</taxon>
        <taxon>Heunggongvirae</taxon>
        <taxon>Uroviricota</taxon>
        <taxon>Caudoviricetes</taxon>
    </lineage>
</organism>
<evidence type="ECO:0000313" key="1">
    <source>
        <dbReference type="EMBL" id="DAE05954.1"/>
    </source>
</evidence>
<accession>A0A8S5PG52</accession>
<reference evidence="1" key="1">
    <citation type="journal article" date="2021" name="Proc. Natl. Acad. Sci. U.S.A.">
        <title>A Catalog of Tens of Thousands of Viruses from Human Metagenomes Reveals Hidden Associations with Chronic Diseases.</title>
        <authorList>
            <person name="Tisza M.J."/>
            <person name="Buck C.B."/>
        </authorList>
    </citation>
    <scope>NUCLEOTIDE SEQUENCE</scope>
    <source>
        <strain evidence="1">CtNYa18</strain>
    </source>
</reference>
<dbReference type="EMBL" id="BK015422">
    <property type="protein sequence ID" value="DAE05954.1"/>
    <property type="molecule type" value="Genomic_DNA"/>
</dbReference>